<evidence type="ECO:0000313" key="5">
    <source>
        <dbReference type="EMBL" id="OBT92576.1"/>
    </source>
</evidence>
<accession>A0A1B8G9Q9</accession>
<evidence type="ECO:0000256" key="2">
    <source>
        <dbReference type="SAM" id="MobiDB-lite"/>
    </source>
</evidence>
<gene>
    <name evidence="5" type="ORF">VE01_09626</name>
</gene>
<keyword evidence="6" id="KW-1185">Reference proteome</keyword>
<dbReference type="RefSeq" id="XP_018126309.1">
    <property type="nucleotide sequence ID" value="XM_018279039.2"/>
</dbReference>
<protein>
    <submittedName>
        <fullName evidence="5">Uncharacterized protein</fullName>
    </submittedName>
</protein>
<reference evidence="5 6" key="1">
    <citation type="submission" date="2016-03" db="EMBL/GenBank/DDBJ databases">
        <title>Comparative genomics of Pseudogymnoascus destructans, the fungus causing white-nose syndrome of bats.</title>
        <authorList>
            <person name="Palmer J.M."/>
            <person name="Drees K.P."/>
            <person name="Foster J.T."/>
            <person name="Lindner D.L."/>
        </authorList>
    </citation>
    <scope>NUCLEOTIDE SEQUENCE [LARGE SCALE GENOMIC DNA]</scope>
    <source>
        <strain evidence="5 6">UAMH 10579</strain>
    </source>
</reference>
<dbReference type="Proteomes" id="UP000091956">
    <property type="component" value="Unassembled WGS sequence"/>
</dbReference>
<feature type="compositionally biased region" description="Polar residues" evidence="2">
    <location>
        <begin position="1042"/>
        <end position="1054"/>
    </location>
</feature>
<organism evidence="5 6">
    <name type="scientific">Pseudogymnoascus verrucosus</name>
    <dbReference type="NCBI Taxonomy" id="342668"/>
    <lineage>
        <taxon>Eukaryota</taxon>
        <taxon>Fungi</taxon>
        <taxon>Dikarya</taxon>
        <taxon>Ascomycota</taxon>
        <taxon>Pezizomycotina</taxon>
        <taxon>Leotiomycetes</taxon>
        <taxon>Thelebolales</taxon>
        <taxon>Thelebolaceae</taxon>
        <taxon>Pseudogymnoascus</taxon>
    </lineage>
</organism>
<sequence>MASNPTSPMSGPDEEFLKSHELFFSALSGNDRSQFKSCKSPEELLEEVKKFSRFKDEKGSWARPIICIQKFSDRLAPYFEIITIFTQSHPELSSIAWGAVRLILQLAHNFTSFFDKLTEILDEIGRTIPRYQEILTLAPGELSTRFRSSLVAFYRDLFEFFTSVACVFTQKSGKLKRTPVVISQLLWKPFSVRYTNFVKRLDFHGDVLEDEENLMRTKTLFQIKKSQDEMLHDVEEQRQEENEYKSLLSIIHEKVSAVELKNIRDSVKDWLQLPSSGEIQEPLSDAQRLRDSNTGTWIFDDNQFVAWHQSNPSHSDQCHPLSNALWVRGNPGTGKSVLAASVLDWLGTSGRHDRDQNQALAYFFFSFRSPPTRRLSNAYREILSQIFRQLQENAAVLDCFTFAAAKSATSCASIKDLLALLKLLARHIPRFTLLFDGLDESDDPEDLIKSLATCFSGTPAKMIFFSRPNVRALMAAPRIEQITLLRHSVEADIRIYLSHRLEGLHEKLPPSYPEEKILTHLLDSANGMFLWARLMMDYLESPALDPPETRLASIWETTQHETLNDMYIRILQHIGKKTKPEIDMARRILYWLSFYARPIEAGELWEAIYSLTTPSPPPGLTDHVIPSPKQTEDFDHAIVIISTCLAEKHEFGYRLVHQSVVEFFRTWSEELLCNDPVVLQLLLEPGEAHCLLANACLSYLVNRIPAQPLSGDMRQGVSMHRIRFGFPLVKYACLYWTHHLKEFLECNMDAIQARFQHSAPSVTRGFVNLVKTLSIFLANKLFANTWVELQYMVCNHTDLLRHINDLGDCCDLIESLPTTCLPKNLRELLGKITYLHRDILALNSAWGPTLEENPHYIWNDITAFQESSSFMKTSAVTVRSMAPSQFDSQILTSKPLISLSKERDDGKMVGVLSVWPPKSFEEAWPKATESKVEGLTCEGWIARFEVWDVHSEAKDKVNDIRIPLSAIEVKDHVGRSITLRKVLEGRTNRTTPTVFNKWSMPFPAAIGSQVNLLIILNTVYLLDLTLSEPVHEMSLPAPEADSNLSATDSQNGKAQKQPRSRPLRESLRLAQSHSFIISNNSRYILRLDARSLVSTTAGEPTVYSVTAITVNQTEKICGVIAQVGGNNAGMNINSCSFHPTLPLALFFTRGFGGDRSMMLWAFTAESHNGQDFNISTPGGNLETLSKIEPSQTGIEYLHFSSCGTNVVVKCSGRQLPEVYSLQTNPIYNLSIRLQQEDLISSSTTEMSSTDTSLLHSPDQSRIHQGQSLIRNSSAYRVNLSQDRTQNHLELTKVSNDAKTRQHLVSFPNSWTDLDNSIDITLSKANDADRNVRMMINQGHKSWYEASEQQEAHFPIIVDKDSRAFLPAQSQSFNKCRKRDAAEMLEFDALFSEDGDELNAPKQRLIGYGGNSPKD</sequence>
<reference evidence="6" key="2">
    <citation type="journal article" date="2018" name="Nat. Commun.">
        <title>Extreme sensitivity to ultraviolet light in the fungal pathogen causing white-nose syndrome of bats.</title>
        <authorList>
            <person name="Palmer J.M."/>
            <person name="Drees K.P."/>
            <person name="Foster J.T."/>
            <person name="Lindner D.L."/>
        </authorList>
    </citation>
    <scope>NUCLEOTIDE SEQUENCE [LARGE SCALE GENOMIC DNA]</scope>
    <source>
        <strain evidence="6">UAMH 10579</strain>
    </source>
</reference>
<dbReference type="Pfam" id="PF24883">
    <property type="entry name" value="NPHP3_N"/>
    <property type="match status" value="1"/>
</dbReference>
<feature type="region of interest" description="Disordered" evidence="2">
    <location>
        <begin position="1035"/>
        <end position="1064"/>
    </location>
</feature>
<dbReference type="Gene3D" id="3.40.50.300">
    <property type="entry name" value="P-loop containing nucleotide triphosphate hydrolases"/>
    <property type="match status" value="1"/>
</dbReference>
<evidence type="ECO:0000256" key="1">
    <source>
        <dbReference type="ARBA" id="ARBA00022737"/>
    </source>
</evidence>
<feature type="domain" description="DUF7708" evidence="3">
    <location>
        <begin position="67"/>
        <end position="206"/>
    </location>
</feature>
<dbReference type="EMBL" id="KV460265">
    <property type="protein sequence ID" value="OBT92576.1"/>
    <property type="molecule type" value="Genomic_DNA"/>
</dbReference>
<dbReference type="InterPro" id="IPR056125">
    <property type="entry name" value="DUF7708"/>
</dbReference>
<dbReference type="Pfam" id="PF24809">
    <property type="entry name" value="DUF7708"/>
    <property type="match status" value="1"/>
</dbReference>
<dbReference type="PANTHER" id="PTHR10039:SF15">
    <property type="entry name" value="NACHT DOMAIN-CONTAINING PROTEIN"/>
    <property type="match status" value="1"/>
</dbReference>
<proteinExistence type="predicted"/>
<evidence type="ECO:0000313" key="6">
    <source>
        <dbReference type="Proteomes" id="UP000091956"/>
    </source>
</evidence>
<dbReference type="GeneID" id="28843012"/>
<dbReference type="PANTHER" id="PTHR10039">
    <property type="entry name" value="AMELOGENIN"/>
    <property type="match status" value="1"/>
</dbReference>
<dbReference type="InterPro" id="IPR027417">
    <property type="entry name" value="P-loop_NTPase"/>
</dbReference>
<feature type="domain" description="Nephrocystin 3-like N-terminal" evidence="4">
    <location>
        <begin position="293"/>
        <end position="467"/>
    </location>
</feature>
<name>A0A1B8G9Q9_9PEZI</name>
<evidence type="ECO:0000259" key="3">
    <source>
        <dbReference type="Pfam" id="PF24809"/>
    </source>
</evidence>
<dbReference type="InterPro" id="IPR056884">
    <property type="entry name" value="NPHP3-like_N"/>
</dbReference>
<keyword evidence="1" id="KW-0677">Repeat</keyword>
<evidence type="ECO:0000259" key="4">
    <source>
        <dbReference type="Pfam" id="PF24883"/>
    </source>
</evidence>
<dbReference type="SUPFAM" id="SSF52540">
    <property type="entry name" value="P-loop containing nucleoside triphosphate hydrolases"/>
    <property type="match status" value="1"/>
</dbReference>
<dbReference type="OrthoDB" id="4772757at2759"/>